<dbReference type="InterPro" id="IPR036864">
    <property type="entry name" value="Zn2-C6_fun-type_DNA-bd_sf"/>
</dbReference>
<gene>
    <name evidence="4" type="ORF">AW171_hschr31918</name>
</gene>
<comment type="subcellular location">
    <subcellularLocation>
        <location evidence="1">Nucleus</location>
    </subcellularLocation>
</comment>
<feature type="domain" description="Zn(2)-C6 fungal-type" evidence="3">
    <location>
        <begin position="13"/>
        <end position="44"/>
    </location>
</feature>
<name>A0A0X8HRF0_9SACH</name>
<evidence type="ECO:0000313" key="4">
    <source>
        <dbReference type="EMBL" id="AMD20048.1"/>
    </source>
</evidence>
<evidence type="ECO:0000256" key="1">
    <source>
        <dbReference type="ARBA" id="ARBA00004123"/>
    </source>
</evidence>
<dbReference type="PANTHER" id="PTHR31001:SF90">
    <property type="entry name" value="CENTROMERE DNA-BINDING PROTEIN COMPLEX CBF3 SUBUNIT B"/>
    <property type="match status" value="1"/>
</dbReference>
<dbReference type="Pfam" id="PF16846">
    <property type="entry name" value="Cep3"/>
    <property type="match status" value="1"/>
</dbReference>
<dbReference type="STRING" id="45286.A0A0X8HRF0"/>
<dbReference type="PROSITE" id="PS50048">
    <property type="entry name" value="ZN2_CY6_FUNGAL_2"/>
    <property type="match status" value="1"/>
</dbReference>
<dbReference type="Proteomes" id="UP000243052">
    <property type="component" value="Chromosome iii"/>
</dbReference>
<protein>
    <submittedName>
        <fullName evidence="4">HCL103Cp</fullName>
    </submittedName>
</protein>
<keyword evidence="2" id="KW-0539">Nucleus</keyword>
<keyword evidence="5" id="KW-1185">Reference proteome</keyword>
<organism evidence="4 5">
    <name type="scientific">Eremothecium sinecaudum</name>
    <dbReference type="NCBI Taxonomy" id="45286"/>
    <lineage>
        <taxon>Eukaryota</taxon>
        <taxon>Fungi</taxon>
        <taxon>Dikarya</taxon>
        <taxon>Ascomycota</taxon>
        <taxon>Saccharomycotina</taxon>
        <taxon>Saccharomycetes</taxon>
        <taxon>Saccharomycetales</taxon>
        <taxon>Saccharomycetaceae</taxon>
        <taxon>Eremothecium</taxon>
    </lineage>
</organism>
<dbReference type="GO" id="GO:0000981">
    <property type="term" value="F:DNA-binding transcription factor activity, RNA polymerase II-specific"/>
    <property type="evidence" value="ECO:0007669"/>
    <property type="project" value="InterPro"/>
</dbReference>
<dbReference type="AlphaFoldDB" id="A0A0X8HRF0"/>
<dbReference type="Gene3D" id="4.10.240.10">
    <property type="entry name" value="Zn(2)-C6 fungal-type DNA-binding domain"/>
    <property type="match status" value="1"/>
</dbReference>
<dbReference type="GO" id="GO:0008270">
    <property type="term" value="F:zinc ion binding"/>
    <property type="evidence" value="ECO:0007669"/>
    <property type="project" value="InterPro"/>
</dbReference>
<dbReference type="Pfam" id="PF00172">
    <property type="entry name" value="Zn_clus"/>
    <property type="match status" value="1"/>
</dbReference>
<sequence>MVFEPANRRLNHPCFVCTKRKVKCDKLVPCTNCVKRGEEKQCMELSKSKKYQTCSGIELDPRVVKLIQDYEYWIFKLGIMKNEKRDCNSVSQFEADIEEFKYWIQYLDMESSFKLLDYSMEKLGGLYFGCTGDIGELYFKLEEYWNRREVKDYKETIEECLWNGVLWSVLTLAVYYIPVRELKHILPPEPVYTWCHSDSSSSWSEELQSVLYESFLKVALFQLKRANFMQHPDIKVIQAYLILANTSFPQEAVFYSNGFLNHCIHVCKLLQIDNFKSNVSDSAAVRLAKLLAQKIWYKLSICDYLQTGPNKQLCIHTENDSLIKHAAYYEDLPNIDVYQSEDTFETLAWKLFSLDRDLEQYNMKKPTLKSLETIKRQLDIFTVKINALDDTDSFHSKFETFLSRLVLNLTYWKTCKLWYMYYGSMTCYEQMNTHAKIIIVLVLNNMKGEMLPFNKYPHVLYALGIMSAYYNIRRIIDESEECNQLAADLLELLDAIPKGSKNSRKNAIIQVLRRLQKLEALWKKVRVIDNGDPFFHPVFKILGNDINILQWEFNRISFTLGGGPFEDVAKVVDITNEAPKLRAVVKEFEDRYNILECIYPLSENP</sequence>
<dbReference type="InterPro" id="IPR031760">
    <property type="entry name" value="Cep3_C"/>
</dbReference>
<dbReference type="PANTHER" id="PTHR31001">
    <property type="entry name" value="UNCHARACTERIZED TRANSCRIPTIONAL REGULATORY PROTEIN"/>
    <property type="match status" value="1"/>
</dbReference>
<accession>A0A0X8HRF0</accession>
<dbReference type="InterPro" id="IPR050613">
    <property type="entry name" value="Sec_Metabolite_Reg"/>
</dbReference>
<evidence type="ECO:0000259" key="3">
    <source>
        <dbReference type="PROSITE" id="PS50048"/>
    </source>
</evidence>
<dbReference type="InterPro" id="IPR001138">
    <property type="entry name" value="Zn2Cys6_DnaBD"/>
</dbReference>
<reference evidence="4 5" key="1">
    <citation type="submission" date="2016-01" db="EMBL/GenBank/DDBJ databases">
        <title>Genome sequence of the yeast Holleya sinecauda.</title>
        <authorList>
            <person name="Dietrich F.S."/>
        </authorList>
    </citation>
    <scope>NUCLEOTIDE SEQUENCE [LARGE SCALE GENOMIC DNA]</scope>
    <source>
        <strain evidence="4 5">ATCC 58844</strain>
    </source>
</reference>
<dbReference type="GeneID" id="28723281"/>
<evidence type="ECO:0000313" key="5">
    <source>
        <dbReference type="Proteomes" id="UP000243052"/>
    </source>
</evidence>
<dbReference type="SUPFAM" id="SSF57701">
    <property type="entry name" value="Zn2/Cys6 DNA-binding domain"/>
    <property type="match status" value="1"/>
</dbReference>
<dbReference type="EMBL" id="CP014243">
    <property type="protein sequence ID" value="AMD20048.1"/>
    <property type="molecule type" value="Genomic_DNA"/>
</dbReference>
<proteinExistence type="predicted"/>
<evidence type="ECO:0000256" key="2">
    <source>
        <dbReference type="ARBA" id="ARBA00023242"/>
    </source>
</evidence>
<dbReference type="CDD" id="cd00067">
    <property type="entry name" value="GAL4"/>
    <property type="match status" value="1"/>
</dbReference>
<dbReference type="SMART" id="SM00066">
    <property type="entry name" value="GAL4"/>
    <property type="match status" value="1"/>
</dbReference>
<dbReference type="RefSeq" id="XP_017987044.1">
    <property type="nucleotide sequence ID" value="XM_018131068.1"/>
</dbReference>
<dbReference type="OrthoDB" id="1747771at2759"/>
<dbReference type="PROSITE" id="PS00463">
    <property type="entry name" value="ZN2_CY6_FUNGAL_1"/>
    <property type="match status" value="1"/>
</dbReference>
<dbReference type="GO" id="GO:0005634">
    <property type="term" value="C:nucleus"/>
    <property type="evidence" value="ECO:0007669"/>
    <property type="project" value="UniProtKB-SubCell"/>
</dbReference>